<comment type="caution">
    <text evidence="1">The sequence shown here is derived from an EMBL/GenBank/DDBJ whole genome shotgun (WGS) entry which is preliminary data.</text>
</comment>
<dbReference type="EMBL" id="BGPR01000452">
    <property type="protein sequence ID" value="GBM21057.1"/>
    <property type="molecule type" value="Genomic_DNA"/>
</dbReference>
<reference evidence="1 2" key="1">
    <citation type="journal article" date="2019" name="Sci. Rep.">
        <title>Orb-weaving spider Araneus ventricosus genome elucidates the spidroin gene catalogue.</title>
        <authorList>
            <person name="Kono N."/>
            <person name="Nakamura H."/>
            <person name="Ohtoshi R."/>
            <person name="Moran D.A.P."/>
            <person name="Shinohara A."/>
            <person name="Yoshida Y."/>
            <person name="Fujiwara M."/>
            <person name="Mori M."/>
            <person name="Tomita M."/>
            <person name="Arakawa K."/>
        </authorList>
    </citation>
    <scope>NUCLEOTIDE SEQUENCE [LARGE SCALE GENOMIC DNA]</scope>
</reference>
<sequence length="99" mass="11186">MDKRGQGYLKRVTPPFRSIRLKLNESRCNSSSTEAGVLVAIIGHCPTSRRRYVNTITGAGTHAPRSLLYPRPGTRNHLLIWRLLIHVLVMPPRGRNTET</sequence>
<protein>
    <submittedName>
        <fullName evidence="1">Uncharacterized protein</fullName>
    </submittedName>
</protein>
<name>A0A4Y2DXH2_ARAVE</name>
<keyword evidence="2" id="KW-1185">Reference proteome</keyword>
<dbReference type="AlphaFoldDB" id="A0A4Y2DXH2"/>
<dbReference type="Proteomes" id="UP000499080">
    <property type="component" value="Unassembled WGS sequence"/>
</dbReference>
<organism evidence="1 2">
    <name type="scientific">Araneus ventricosus</name>
    <name type="common">Orbweaver spider</name>
    <name type="synonym">Epeira ventricosa</name>
    <dbReference type="NCBI Taxonomy" id="182803"/>
    <lineage>
        <taxon>Eukaryota</taxon>
        <taxon>Metazoa</taxon>
        <taxon>Ecdysozoa</taxon>
        <taxon>Arthropoda</taxon>
        <taxon>Chelicerata</taxon>
        <taxon>Arachnida</taxon>
        <taxon>Araneae</taxon>
        <taxon>Araneomorphae</taxon>
        <taxon>Entelegynae</taxon>
        <taxon>Araneoidea</taxon>
        <taxon>Araneidae</taxon>
        <taxon>Araneus</taxon>
    </lineage>
</organism>
<gene>
    <name evidence="1" type="ORF">AVEN_5770_1</name>
</gene>
<evidence type="ECO:0000313" key="2">
    <source>
        <dbReference type="Proteomes" id="UP000499080"/>
    </source>
</evidence>
<proteinExistence type="predicted"/>
<accession>A0A4Y2DXH2</accession>
<evidence type="ECO:0000313" key="1">
    <source>
        <dbReference type="EMBL" id="GBM21057.1"/>
    </source>
</evidence>